<feature type="domain" description="Caspase family p10" evidence="4">
    <location>
        <begin position="160"/>
        <end position="251"/>
    </location>
</feature>
<dbReference type="GO" id="GO:0004197">
    <property type="term" value="F:cysteine-type endopeptidase activity"/>
    <property type="evidence" value="ECO:0007669"/>
    <property type="project" value="InterPro"/>
</dbReference>
<dbReference type="SUPFAM" id="SSF52129">
    <property type="entry name" value="Caspase-like"/>
    <property type="match status" value="1"/>
</dbReference>
<dbReference type="PROSITE" id="PS50208">
    <property type="entry name" value="CASPASE_P20"/>
    <property type="match status" value="1"/>
</dbReference>
<dbReference type="InterPro" id="IPR011600">
    <property type="entry name" value="Pept_C14_caspase"/>
</dbReference>
<dbReference type="PANTHER" id="PTHR22576:SF41">
    <property type="entry name" value="CASPASE 14, APOPTOSIS-RELATED CYSTEINE PEPTIDASE"/>
    <property type="match status" value="1"/>
</dbReference>
<evidence type="ECO:0000256" key="3">
    <source>
        <dbReference type="SAM" id="MobiDB-lite"/>
    </source>
</evidence>
<comment type="similarity">
    <text evidence="1 2">Belongs to the peptidase C14A family.</text>
</comment>
<evidence type="ECO:0000256" key="1">
    <source>
        <dbReference type="ARBA" id="ARBA00010134"/>
    </source>
</evidence>
<feature type="domain" description="Caspase family p20" evidence="5">
    <location>
        <begin position="12"/>
        <end position="113"/>
    </location>
</feature>
<feature type="compositionally biased region" description="Basic and acidic residues" evidence="3">
    <location>
        <begin position="117"/>
        <end position="127"/>
    </location>
</feature>
<dbReference type="InterPro" id="IPR029030">
    <property type="entry name" value="Caspase-like_dom_sf"/>
</dbReference>
<feature type="region of interest" description="Disordered" evidence="3">
    <location>
        <begin position="117"/>
        <end position="136"/>
    </location>
</feature>
<dbReference type="PRINTS" id="PR00376">
    <property type="entry name" value="IL1BCENZYME"/>
</dbReference>
<reference evidence="6" key="1">
    <citation type="submission" date="2015-03" db="EMBL/GenBank/DDBJ databases">
        <title>Response of Caspase-3 in the Hindgut of Urechis unicinctus after Sulfide Stress.</title>
        <authorList>
            <person name="Li Y."/>
            <person name="Zhang Z."/>
            <person name="Liu S."/>
        </authorList>
    </citation>
    <scope>NUCLEOTIDE SEQUENCE</scope>
</reference>
<evidence type="ECO:0000259" key="5">
    <source>
        <dbReference type="PROSITE" id="PS50208"/>
    </source>
</evidence>
<evidence type="ECO:0000259" key="4">
    <source>
        <dbReference type="PROSITE" id="PS50207"/>
    </source>
</evidence>
<accession>A0A0M4AYF1</accession>
<dbReference type="GO" id="GO:0006508">
    <property type="term" value="P:proteolysis"/>
    <property type="evidence" value="ECO:0007669"/>
    <property type="project" value="InterPro"/>
</dbReference>
<dbReference type="Gene3D" id="3.40.50.1460">
    <property type="match status" value="1"/>
</dbReference>
<organism evidence="6">
    <name type="scientific">Urechis unicinctus</name>
    <name type="common">Fat innkeeper worm</name>
    <name type="synonym">Chinese penis fish</name>
    <dbReference type="NCBI Taxonomy" id="6432"/>
    <lineage>
        <taxon>Eukaryota</taxon>
        <taxon>Metazoa</taxon>
        <taxon>Spiralia</taxon>
        <taxon>Lophotrochozoa</taxon>
        <taxon>Annelida</taxon>
        <taxon>Polychaeta</taxon>
        <taxon>Echiura</taxon>
        <taxon>Xenopneusta</taxon>
        <taxon>Urechidae</taxon>
        <taxon>Urechis</taxon>
    </lineage>
</organism>
<dbReference type="EMBL" id="KP976111">
    <property type="protein sequence ID" value="ALB38959.1"/>
    <property type="molecule type" value="mRNA"/>
</dbReference>
<dbReference type="InterPro" id="IPR052039">
    <property type="entry name" value="Caspase-related_regulators"/>
</dbReference>
<dbReference type="InterPro" id="IPR015917">
    <property type="entry name" value="Pept_C14A"/>
</dbReference>
<protein>
    <submittedName>
        <fullName evidence="6">Caspase-3</fullName>
    </submittedName>
</protein>
<evidence type="ECO:0000313" key="6">
    <source>
        <dbReference type="EMBL" id="ALB38959.1"/>
    </source>
</evidence>
<dbReference type="PROSITE" id="PS50207">
    <property type="entry name" value="CASPASE_P10"/>
    <property type="match status" value="1"/>
</dbReference>
<dbReference type="InterPro" id="IPR002138">
    <property type="entry name" value="Pept_C14_p10"/>
</dbReference>
<name>A0A0M4AYF1_UREUN</name>
<proteinExistence type="evidence at transcript level"/>
<sequence>MKGVQEKNSIHDVELLEKVMRGLGFDVITHQDLTTSDIHKELAKYANDNEYNKNANCIGVAAMSHSKKEGQFKAADMTISIEEILKPFKLNKKNEDLRNKPRFFFFQACRGTEHDTGHRIEGIKTDNDSETSVPDSKVDRVLSVDRDDDQTEDDDRSQLLPVVSDMICAYSTYKGYTARLGTDGSIFIQTLCSTLTKGAGEFDLVELLTIICNDVTQRDIKFKNKTTEVEMTQKQTPTIVSSLTKKFYLKQR</sequence>
<dbReference type="InterPro" id="IPR001309">
    <property type="entry name" value="Pept_C14_p20"/>
</dbReference>
<evidence type="ECO:0000256" key="2">
    <source>
        <dbReference type="RuleBase" id="RU003971"/>
    </source>
</evidence>
<dbReference type="AlphaFoldDB" id="A0A0M4AYF1"/>
<dbReference type="Pfam" id="PF00656">
    <property type="entry name" value="Peptidase_C14"/>
    <property type="match status" value="1"/>
</dbReference>
<dbReference type="SMART" id="SM00115">
    <property type="entry name" value="CASc"/>
    <property type="match status" value="1"/>
</dbReference>
<dbReference type="PANTHER" id="PTHR22576">
    <property type="entry name" value="MUCOSA ASSOCIATED LYMPHOID TISSUE LYMPHOMA TRANSLOCATION PROTEIN 1/PARACASPASE"/>
    <property type="match status" value="1"/>
</dbReference>